<dbReference type="EMBL" id="FNIA01000031">
    <property type="protein sequence ID" value="SDN38317.1"/>
    <property type="molecule type" value="Genomic_DNA"/>
</dbReference>
<reference evidence="2 3" key="1">
    <citation type="submission" date="2016-10" db="EMBL/GenBank/DDBJ databases">
        <authorList>
            <person name="de Groot N.N."/>
        </authorList>
    </citation>
    <scope>NUCLEOTIDE SEQUENCE [LARGE SCALE GENOMIC DNA]</scope>
    <source>
        <strain evidence="3">EB21,IBRC-M 10013,KCTC 4048</strain>
    </source>
</reference>
<name>A0A1H0AY08_9EURY</name>
<proteinExistence type="predicted"/>
<keyword evidence="3" id="KW-1185">Reference proteome</keyword>
<organism evidence="2 3">
    <name type="scientific">Haloarchaeobius iranensis</name>
    <dbReference type="NCBI Taxonomy" id="996166"/>
    <lineage>
        <taxon>Archaea</taxon>
        <taxon>Methanobacteriati</taxon>
        <taxon>Methanobacteriota</taxon>
        <taxon>Stenosarchaea group</taxon>
        <taxon>Halobacteria</taxon>
        <taxon>Halobacteriales</taxon>
        <taxon>Halorubellaceae</taxon>
        <taxon>Haloarchaeobius</taxon>
    </lineage>
</organism>
<evidence type="ECO:0000256" key="1">
    <source>
        <dbReference type="SAM" id="MobiDB-lite"/>
    </source>
</evidence>
<feature type="region of interest" description="Disordered" evidence="1">
    <location>
        <begin position="1"/>
        <end position="22"/>
    </location>
</feature>
<sequence length="44" mass="4785">MYTGVVLGTGRVTTSESAGTGHELRIETKGHVARQERVGRERTT</sequence>
<dbReference type="RefSeq" id="WP_281241465.1">
    <property type="nucleotide sequence ID" value="NZ_FNIA01000031.1"/>
</dbReference>
<gene>
    <name evidence="2" type="ORF">SAMN05192554_13121</name>
</gene>
<evidence type="ECO:0000313" key="3">
    <source>
        <dbReference type="Proteomes" id="UP000199370"/>
    </source>
</evidence>
<dbReference type="AlphaFoldDB" id="A0A1H0AY08"/>
<dbReference type="Proteomes" id="UP000199370">
    <property type="component" value="Unassembled WGS sequence"/>
</dbReference>
<accession>A0A1H0AY08</accession>
<feature type="compositionally biased region" description="Low complexity" evidence="1">
    <location>
        <begin position="1"/>
        <end position="14"/>
    </location>
</feature>
<protein>
    <submittedName>
        <fullName evidence="2">Uncharacterized protein</fullName>
    </submittedName>
</protein>
<evidence type="ECO:0000313" key="2">
    <source>
        <dbReference type="EMBL" id="SDN38317.1"/>
    </source>
</evidence>